<feature type="domain" description="DNA binding HTH" evidence="2">
    <location>
        <begin position="338"/>
        <end position="376"/>
    </location>
</feature>
<dbReference type="Gene3D" id="1.10.10.60">
    <property type="entry name" value="Homeodomain-like"/>
    <property type="match status" value="1"/>
</dbReference>
<dbReference type="STRING" id="338969.Rfer_2856"/>
<dbReference type="Pfam" id="PF02954">
    <property type="entry name" value="HTH_8"/>
    <property type="match status" value="1"/>
</dbReference>
<dbReference type="InterPro" id="IPR002197">
    <property type="entry name" value="HTH_Fis"/>
</dbReference>
<dbReference type="Gene3D" id="3.30.450.40">
    <property type="match status" value="1"/>
</dbReference>
<organism evidence="3 4">
    <name type="scientific">Albidiferax ferrireducens (strain ATCC BAA-621 / DSM 15236 / T118)</name>
    <name type="common">Rhodoferax ferrireducens</name>
    <dbReference type="NCBI Taxonomy" id="338969"/>
    <lineage>
        <taxon>Bacteria</taxon>
        <taxon>Pseudomonadati</taxon>
        <taxon>Pseudomonadota</taxon>
        <taxon>Betaproteobacteria</taxon>
        <taxon>Burkholderiales</taxon>
        <taxon>Comamonadaceae</taxon>
        <taxon>Rhodoferax</taxon>
    </lineage>
</organism>
<feature type="domain" description="GAF" evidence="1">
    <location>
        <begin position="87"/>
        <end position="221"/>
    </location>
</feature>
<protein>
    <submittedName>
        <fullName evidence="3">Putative GAF sensor protein</fullName>
    </submittedName>
</protein>
<evidence type="ECO:0000259" key="2">
    <source>
        <dbReference type="Pfam" id="PF02954"/>
    </source>
</evidence>
<sequence length="380" mass="40539">MSHSSHPAVASPRTTSPALRLAGIEQARRTALLEHATLPAGWIAPWIERSWQRCIDLGLQHHEAATFSQVSTPQMRRTLEASQQLVQTAKPVLEHLARAIVNTRYFAILTNACGVVVDASGAIDHSDPRAHLITRVGTDLSERSIGTTAIGTALTELQPVWLHRGEHFFETTSVYSCAGAPLFGPDGACVGMLDLTGIDAQERPELKHLVVQSASKIENALVTAQAHALLLRLNWPGNILGTDADGILCLDADGWVTGANPVARQMVPGLAIAGVVAVHISEMFGIPYEQLFGAAKRPGSALELPLWSGLRLQAQVIARADETHPLQSSPASAPPLALRDVEAAMIRQAVVDARGSVGQAARALGISRATVYRKLGQKST</sequence>
<dbReference type="SUPFAM" id="SSF55781">
    <property type="entry name" value="GAF domain-like"/>
    <property type="match status" value="1"/>
</dbReference>
<name>Q21UI6_ALBFT</name>
<accession>Q21UI6</accession>
<dbReference type="HOGENOM" id="CLU_690669_0_0_4"/>
<evidence type="ECO:0000313" key="4">
    <source>
        <dbReference type="Proteomes" id="UP000008332"/>
    </source>
</evidence>
<dbReference type="GO" id="GO:0043565">
    <property type="term" value="F:sequence-specific DNA binding"/>
    <property type="evidence" value="ECO:0007669"/>
    <property type="project" value="InterPro"/>
</dbReference>
<dbReference type="Proteomes" id="UP000008332">
    <property type="component" value="Chromosome"/>
</dbReference>
<dbReference type="AlphaFoldDB" id="Q21UI6"/>
<dbReference type="InterPro" id="IPR003018">
    <property type="entry name" value="GAF"/>
</dbReference>
<dbReference type="OrthoDB" id="9761705at2"/>
<dbReference type="PRINTS" id="PR01590">
    <property type="entry name" value="HTHFIS"/>
</dbReference>
<dbReference type="EMBL" id="CP000267">
    <property type="protein sequence ID" value="ABD70567.1"/>
    <property type="molecule type" value="Genomic_DNA"/>
</dbReference>
<keyword evidence="4" id="KW-1185">Reference proteome</keyword>
<evidence type="ECO:0000313" key="3">
    <source>
        <dbReference type="EMBL" id="ABD70567.1"/>
    </source>
</evidence>
<dbReference type="Pfam" id="PF01590">
    <property type="entry name" value="GAF"/>
    <property type="match status" value="1"/>
</dbReference>
<proteinExistence type="predicted"/>
<dbReference type="InterPro" id="IPR009057">
    <property type="entry name" value="Homeodomain-like_sf"/>
</dbReference>
<dbReference type="RefSeq" id="WP_011465133.1">
    <property type="nucleotide sequence ID" value="NC_007908.1"/>
</dbReference>
<dbReference type="KEGG" id="rfr:Rfer_2856"/>
<dbReference type="SUPFAM" id="SSF46689">
    <property type="entry name" value="Homeodomain-like"/>
    <property type="match status" value="1"/>
</dbReference>
<evidence type="ECO:0000259" key="1">
    <source>
        <dbReference type="Pfam" id="PF01590"/>
    </source>
</evidence>
<reference evidence="4" key="1">
    <citation type="submission" date="2006-02" db="EMBL/GenBank/DDBJ databases">
        <title>Complete sequence of chromosome of Rhodoferax ferrireducens DSM 15236.</title>
        <authorList>
            <person name="Copeland A."/>
            <person name="Lucas S."/>
            <person name="Lapidus A."/>
            <person name="Barry K."/>
            <person name="Detter J.C."/>
            <person name="Glavina del Rio T."/>
            <person name="Hammon N."/>
            <person name="Israni S."/>
            <person name="Pitluck S."/>
            <person name="Brettin T."/>
            <person name="Bruce D."/>
            <person name="Han C."/>
            <person name="Tapia R."/>
            <person name="Gilna P."/>
            <person name="Kiss H."/>
            <person name="Schmutz J."/>
            <person name="Larimer F."/>
            <person name="Land M."/>
            <person name="Kyrpides N."/>
            <person name="Ivanova N."/>
            <person name="Richardson P."/>
        </authorList>
    </citation>
    <scope>NUCLEOTIDE SEQUENCE [LARGE SCALE GENOMIC DNA]</scope>
    <source>
        <strain evidence="4">ATCC BAA-621 / DSM 15236 / T118</strain>
    </source>
</reference>
<dbReference type="InterPro" id="IPR029016">
    <property type="entry name" value="GAF-like_dom_sf"/>
</dbReference>
<gene>
    <name evidence="3" type="ordered locus">Rfer_2856</name>
</gene>
<dbReference type="eggNOG" id="COG3284">
    <property type="taxonomic scope" value="Bacteria"/>
</dbReference>